<name>A0A158AUT1_9BURK</name>
<dbReference type="EMBL" id="FCOA02000007">
    <property type="protein sequence ID" value="SAK61592.1"/>
    <property type="molecule type" value="Genomic_DNA"/>
</dbReference>
<sequence>MSERTRTRIGFAVALLAMASLGACSRADGDPNATADATNRNANAQSDQARAAAEGKKIGHVLPFRICRLAVNDNFTNGYTLEQAEIRVSASAKPEDWFATTASAAQYLADAGVAEAIELDVTRDDLPTEGVAGMYAWLGKVNIGRDASQSNGRKLPYDWTAFTPILTSAERAAPLDSAAIRDAFDELPQRLQEDDKVNEAAARIKKRLGLKYVPDLSFAGPVFSGNAMADRKLSDYYIEAGADSIKQLEHLNDLARGAPAHNLECPDWHL</sequence>
<dbReference type="RefSeq" id="WP_157695779.1">
    <property type="nucleotide sequence ID" value="NZ_FCOA02000007.1"/>
</dbReference>
<reference evidence="3" key="1">
    <citation type="submission" date="2016-01" db="EMBL/GenBank/DDBJ databases">
        <authorList>
            <person name="Peeters C."/>
        </authorList>
    </citation>
    <scope>NUCLEOTIDE SEQUENCE</scope>
    <source>
        <strain evidence="3">LMG 29322</strain>
    </source>
</reference>
<keyword evidence="2" id="KW-0732">Signal</keyword>
<gene>
    <name evidence="3" type="ORF">AWB79_02818</name>
</gene>
<dbReference type="Proteomes" id="UP000054851">
    <property type="component" value="Unassembled WGS sequence"/>
</dbReference>
<evidence type="ECO:0000256" key="2">
    <source>
        <dbReference type="SAM" id="SignalP"/>
    </source>
</evidence>
<evidence type="ECO:0000313" key="4">
    <source>
        <dbReference type="Proteomes" id="UP000054851"/>
    </source>
</evidence>
<accession>A0A158AUT1</accession>
<keyword evidence="4" id="KW-1185">Reference proteome</keyword>
<feature type="signal peptide" evidence="2">
    <location>
        <begin position="1"/>
        <end position="29"/>
    </location>
</feature>
<comment type="caution">
    <text evidence="3">The sequence shown here is derived from an EMBL/GenBank/DDBJ whole genome shotgun (WGS) entry which is preliminary data.</text>
</comment>
<feature type="chain" id="PRO_5007620947" description="Lipoprotein" evidence="2">
    <location>
        <begin position="30"/>
        <end position="270"/>
    </location>
</feature>
<dbReference type="PROSITE" id="PS51257">
    <property type="entry name" value="PROKAR_LIPOPROTEIN"/>
    <property type="match status" value="1"/>
</dbReference>
<dbReference type="AlphaFoldDB" id="A0A158AUT1"/>
<dbReference type="OrthoDB" id="9127652at2"/>
<evidence type="ECO:0008006" key="5">
    <source>
        <dbReference type="Google" id="ProtNLM"/>
    </source>
</evidence>
<evidence type="ECO:0000256" key="1">
    <source>
        <dbReference type="SAM" id="MobiDB-lite"/>
    </source>
</evidence>
<evidence type="ECO:0000313" key="3">
    <source>
        <dbReference type="EMBL" id="SAK61592.1"/>
    </source>
</evidence>
<organism evidence="3 4">
    <name type="scientific">Caballeronia hypogeia</name>
    <dbReference type="NCBI Taxonomy" id="1777140"/>
    <lineage>
        <taxon>Bacteria</taxon>
        <taxon>Pseudomonadati</taxon>
        <taxon>Pseudomonadota</taxon>
        <taxon>Betaproteobacteria</taxon>
        <taxon>Burkholderiales</taxon>
        <taxon>Burkholderiaceae</taxon>
        <taxon>Caballeronia</taxon>
    </lineage>
</organism>
<protein>
    <recommendedName>
        <fullName evidence="5">Lipoprotein</fullName>
    </recommendedName>
</protein>
<dbReference type="STRING" id="1777140.AWB79_02818"/>
<proteinExistence type="predicted"/>
<feature type="region of interest" description="Disordered" evidence="1">
    <location>
        <begin position="28"/>
        <end position="47"/>
    </location>
</feature>
<feature type="compositionally biased region" description="Low complexity" evidence="1">
    <location>
        <begin position="32"/>
        <end position="47"/>
    </location>
</feature>